<dbReference type="RefSeq" id="XP_016610956.1">
    <property type="nucleotide sequence ID" value="XM_016750302.1"/>
</dbReference>
<dbReference type="OrthoDB" id="2120239at2759"/>
<protein>
    <submittedName>
        <fullName evidence="2">Uncharacterized protein</fullName>
    </submittedName>
</protein>
<evidence type="ECO:0000313" key="2">
    <source>
        <dbReference type="EMBL" id="KND02917.1"/>
    </source>
</evidence>
<reference evidence="2 3" key="1">
    <citation type="submission" date="2009-08" db="EMBL/GenBank/DDBJ databases">
        <title>The Genome Sequence of Spizellomyces punctatus strain DAOM BR117.</title>
        <authorList>
            <consortium name="The Broad Institute Genome Sequencing Platform"/>
            <person name="Russ C."/>
            <person name="Cuomo C."/>
            <person name="Shea T."/>
            <person name="Young S.K."/>
            <person name="Zeng Q."/>
            <person name="Koehrsen M."/>
            <person name="Haas B."/>
            <person name="Borodovsky M."/>
            <person name="Guigo R."/>
            <person name="Alvarado L."/>
            <person name="Berlin A."/>
            <person name="Bochicchio J."/>
            <person name="Borenstein D."/>
            <person name="Chapman S."/>
            <person name="Chen Z."/>
            <person name="Engels R."/>
            <person name="Freedman E."/>
            <person name="Gellesch M."/>
            <person name="Goldberg J."/>
            <person name="Griggs A."/>
            <person name="Gujja S."/>
            <person name="Heiman D."/>
            <person name="Hepburn T."/>
            <person name="Howarth C."/>
            <person name="Jen D."/>
            <person name="Larson L."/>
            <person name="Lewis B."/>
            <person name="Mehta T."/>
            <person name="Park D."/>
            <person name="Pearson M."/>
            <person name="Roberts A."/>
            <person name="Saif S."/>
            <person name="Shenoy N."/>
            <person name="Sisk P."/>
            <person name="Stolte C."/>
            <person name="Sykes S."/>
            <person name="Thomson T."/>
            <person name="Walk T."/>
            <person name="White J."/>
            <person name="Yandava C."/>
            <person name="Burger G."/>
            <person name="Gray M.W."/>
            <person name="Holland P.W.H."/>
            <person name="King N."/>
            <person name="Lang F.B.F."/>
            <person name="Roger A.J."/>
            <person name="Ruiz-Trillo I."/>
            <person name="Lander E."/>
            <person name="Nusbaum C."/>
        </authorList>
    </citation>
    <scope>NUCLEOTIDE SEQUENCE [LARGE SCALE GENOMIC DNA]</scope>
    <source>
        <strain evidence="2 3">DAOM BR117</strain>
    </source>
</reference>
<dbReference type="EMBL" id="KQ257452">
    <property type="protein sequence ID" value="KND02917.1"/>
    <property type="molecule type" value="Genomic_DNA"/>
</dbReference>
<dbReference type="Proteomes" id="UP000053201">
    <property type="component" value="Unassembled WGS sequence"/>
</dbReference>
<keyword evidence="3" id="KW-1185">Reference proteome</keyword>
<organism evidence="2 3">
    <name type="scientific">Spizellomyces punctatus (strain DAOM BR117)</name>
    <dbReference type="NCBI Taxonomy" id="645134"/>
    <lineage>
        <taxon>Eukaryota</taxon>
        <taxon>Fungi</taxon>
        <taxon>Fungi incertae sedis</taxon>
        <taxon>Chytridiomycota</taxon>
        <taxon>Chytridiomycota incertae sedis</taxon>
        <taxon>Chytridiomycetes</taxon>
        <taxon>Spizellomycetales</taxon>
        <taxon>Spizellomycetaceae</taxon>
        <taxon>Spizellomyces</taxon>
    </lineage>
</organism>
<sequence length="100" mass="10513">MSSSSLPIAVPPTVAGTAPGISQSTSTNSADPTSASSTLPSSNASVPRAPCPPSVQREWSDIDTDDGCHDPLEAHLMVTAEKHWGTTQKYKTEEEAYGRK</sequence>
<name>A0A0L0HP96_SPIPD</name>
<dbReference type="AlphaFoldDB" id="A0A0L0HP96"/>
<dbReference type="VEuPathDB" id="FungiDB:SPPG_01998"/>
<dbReference type="InParanoid" id="A0A0L0HP96"/>
<evidence type="ECO:0000313" key="3">
    <source>
        <dbReference type="Proteomes" id="UP000053201"/>
    </source>
</evidence>
<feature type="region of interest" description="Disordered" evidence="1">
    <location>
        <begin position="1"/>
        <end position="66"/>
    </location>
</feature>
<accession>A0A0L0HP96</accession>
<dbReference type="GeneID" id="27685622"/>
<proteinExistence type="predicted"/>
<evidence type="ECO:0000256" key="1">
    <source>
        <dbReference type="SAM" id="MobiDB-lite"/>
    </source>
</evidence>
<feature type="compositionally biased region" description="Low complexity" evidence="1">
    <location>
        <begin position="29"/>
        <end position="47"/>
    </location>
</feature>
<gene>
    <name evidence="2" type="ORF">SPPG_01998</name>
</gene>